<feature type="binding site" evidence="4">
    <location>
        <position position="228"/>
    </location>
    <ligand>
        <name>allantoate</name>
        <dbReference type="ChEBI" id="CHEBI:17536"/>
    </ligand>
</feature>
<dbReference type="Proteomes" id="UP000295444">
    <property type="component" value="Unassembled WGS sequence"/>
</dbReference>
<evidence type="ECO:0000256" key="1">
    <source>
        <dbReference type="ARBA" id="ARBA00006153"/>
    </source>
</evidence>
<evidence type="ECO:0000256" key="3">
    <source>
        <dbReference type="PIRSR" id="PIRSR001235-1"/>
    </source>
</evidence>
<accession>A0A4R6S3B6</accession>
<dbReference type="AlphaFoldDB" id="A0A4R6S3B6"/>
<dbReference type="SUPFAM" id="SSF53187">
    <property type="entry name" value="Zn-dependent exopeptidases"/>
    <property type="match status" value="1"/>
</dbReference>
<feature type="binding site" evidence="3">
    <location>
        <position position="103"/>
    </location>
    <ligand>
        <name>Zn(2+)</name>
        <dbReference type="ChEBI" id="CHEBI:29105"/>
        <label>2</label>
    </ligand>
</feature>
<dbReference type="SUPFAM" id="SSF55031">
    <property type="entry name" value="Bacterial exopeptidase dimerisation domain"/>
    <property type="match status" value="1"/>
</dbReference>
<proteinExistence type="inferred from homology"/>
<sequence length="417" mass="43135">MSEPSSAASRGPRELAAVGFANSGLDEIAGVGADPKRGGYSRHGFDRVELELREWFTEQARRRGLDVRTDRNGNLWAWWGTPGKGAIVTGSHLDSVPGGGAFDGPLGVTSALAAVDLLRDKGFQPVKPLAVLVFAEEEGGRFGVPCLGSRLLAGTIEADKARALTDLDGTTLGDAVRAAGLDPARLGRDDEALATIGTFVELHVEQGRGLIDLGAPVAVAESILAHGRWRLRFTGEGNHAGATLMGDRRDPMLPAAQTVVAVRQAAKAVPQARATVGRVLPVPGGTNVIASTVDMWLDARSPDDAGTRAVVAEIAAAAREAAAAEGCAVEITEESYGDTVVFDTALRDRLAGWLGGVPALPTGAGHDAGVLAARVPTAMLFVRNPTGISHAPAEHAERDDCAAGAVALAEVLERLAG</sequence>
<dbReference type="InterPro" id="IPR002933">
    <property type="entry name" value="Peptidase_M20"/>
</dbReference>
<comment type="similarity">
    <text evidence="1">Belongs to the peptidase M20 family.</text>
</comment>
<keyword evidence="6" id="KW-1185">Reference proteome</keyword>
<evidence type="ECO:0000313" key="6">
    <source>
        <dbReference type="Proteomes" id="UP000295444"/>
    </source>
</evidence>
<evidence type="ECO:0000313" key="5">
    <source>
        <dbReference type="EMBL" id="TDP93793.1"/>
    </source>
</evidence>
<name>A0A4R6S3B6_LABRH</name>
<feature type="binding site" evidence="3">
    <location>
        <position position="390"/>
    </location>
    <ligand>
        <name>Zn(2+)</name>
        <dbReference type="ChEBI" id="CHEBI:29105"/>
        <label>2</label>
    </ligand>
</feature>
<dbReference type="Gene3D" id="3.30.70.360">
    <property type="match status" value="1"/>
</dbReference>
<dbReference type="NCBIfam" id="TIGR01879">
    <property type="entry name" value="hydantase"/>
    <property type="match status" value="1"/>
</dbReference>
<evidence type="ECO:0000256" key="2">
    <source>
        <dbReference type="ARBA" id="ARBA00022801"/>
    </source>
</evidence>
<feature type="binding site" evidence="3">
    <location>
        <position position="138"/>
    </location>
    <ligand>
        <name>Zn(2+)</name>
        <dbReference type="ChEBI" id="CHEBI:29105"/>
        <label>2</label>
    </ligand>
</feature>
<keyword evidence="3" id="KW-0479">Metal-binding</keyword>
<dbReference type="Gene3D" id="3.40.630.10">
    <property type="entry name" value="Zn peptidases"/>
    <property type="match status" value="1"/>
</dbReference>
<feature type="binding site" evidence="4">
    <location>
        <position position="287"/>
    </location>
    <ligand>
        <name>allantoate</name>
        <dbReference type="ChEBI" id="CHEBI:17536"/>
    </ligand>
</feature>
<dbReference type="Pfam" id="PF01546">
    <property type="entry name" value="Peptidase_M20"/>
    <property type="match status" value="1"/>
</dbReference>
<organism evidence="5 6">
    <name type="scientific">Labedaea rhizosphaerae</name>
    <dbReference type="NCBI Taxonomy" id="598644"/>
    <lineage>
        <taxon>Bacteria</taxon>
        <taxon>Bacillati</taxon>
        <taxon>Actinomycetota</taxon>
        <taxon>Actinomycetes</taxon>
        <taxon>Pseudonocardiales</taxon>
        <taxon>Pseudonocardiaceae</taxon>
        <taxon>Labedaea</taxon>
    </lineage>
</organism>
<gene>
    <name evidence="5" type="ORF">EV186_106187</name>
</gene>
<dbReference type="NCBIfam" id="NF006770">
    <property type="entry name" value="PRK09290.1-4"/>
    <property type="match status" value="1"/>
</dbReference>
<dbReference type="PIRSF" id="PIRSF001235">
    <property type="entry name" value="Amidase_carbamoylase"/>
    <property type="match status" value="1"/>
</dbReference>
<dbReference type="InterPro" id="IPR036264">
    <property type="entry name" value="Bact_exopeptidase_dim_dom"/>
</dbReference>
<keyword evidence="3" id="KW-0862">Zinc</keyword>
<keyword evidence="2 5" id="KW-0378">Hydrolase</keyword>
<feature type="binding site" evidence="3">
    <location>
        <position position="92"/>
    </location>
    <ligand>
        <name>Zn(2+)</name>
        <dbReference type="ChEBI" id="CHEBI:29105"/>
        <label>1</label>
    </ligand>
</feature>
<dbReference type="PANTHER" id="PTHR32494:SF5">
    <property type="entry name" value="ALLANTOATE AMIDOHYDROLASE"/>
    <property type="match status" value="1"/>
</dbReference>
<reference evidence="5 6" key="1">
    <citation type="submission" date="2019-03" db="EMBL/GenBank/DDBJ databases">
        <title>Genomic Encyclopedia of Type Strains, Phase IV (KMG-IV): sequencing the most valuable type-strain genomes for metagenomic binning, comparative biology and taxonomic classification.</title>
        <authorList>
            <person name="Goeker M."/>
        </authorList>
    </citation>
    <scope>NUCLEOTIDE SEQUENCE [LARGE SCALE GENOMIC DNA]</scope>
    <source>
        <strain evidence="5 6">DSM 45361</strain>
    </source>
</reference>
<dbReference type="GO" id="GO:0016813">
    <property type="term" value="F:hydrolase activity, acting on carbon-nitrogen (but not peptide) bonds, in linear amidines"/>
    <property type="evidence" value="ECO:0007669"/>
    <property type="project" value="InterPro"/>
</dbReference>
<comment type="cofactor">
    <cofactor evidence="3">
        <name>Zn(2+)</name>
        <dbReference type="ChEBI" id="CHEBI:29105"/>
    </cofactor>
    <text evidence="3">Binds 2 Zn(2+) ions per subunit.</text>
</comment>
<feature type="binding site" evidence="3">
    <location>
        <position position="103"/>
    </location>
    <ligand>
        <name>Zn(2+)</name>
        <dbReference type="ChEBI" id="CHEBI:29105"/>
        <label>1</label>
    </ligand>
</feature>
<protein>
    <submittedName>
        <fullName evidence="5">N-carbamoyl-L-amino-acid hydrolase</fullName>
    </submittedName>
</protein>
<dbReference type="GO" id="GO:0046872">
    <property type="term" value="F:metal ion binding"/>
    <property type="evidence" value="ECO:0007669"/>
    <property type="project" value="UniProtKB-KW"/>
</dbReference>
<feature type="binding site" evidence="4">
    <location>
        <position position="300"/>
    </location>
    <ligand>
        <name>allantoate</name>
        <dbReference type="ChEBI" id="CHEBI:17536"/>
    </ligand>
</feature>
<dbReference type="PANTHER" id="PTHR32494">
    <property type="entry name" value="ALLANTOATE DEIMINASE-RELATED"/>
    <property type="match status" value="1"/>
</dbReference>
<comment type="caution">
    <text evidence="5">The sequence shown here is derived from an EMBL/GenBank/DDBJ whole genome shotgun (WGS) entry which is preliminary data.</text>
</comment>
<evidence type="ECO:0000256" key="4">
    <source>
        <dbReference type="PIRSR" id="PIRSR001235-2"/>
    </source>
</evidence>
<feature type="binding site" evidence="3">
    <location>
        <position position="203"/>
    </location>
    <ligand>
        <name>Zn(2+)</name>
        <dbReference type="ChEBI" id="CHEBI:29105"/>
        <label>1</label>
    </ligand>
</feature>
<dbReference type="EMBL" id="SNXZ01000006">
    <property type="protein sequence ID" value="TDP93793.1"/>
    <property type="molecule type" value="Genomic_DNA"/>
</dbReference>
<dbReference type="InterPro" id="IPR010158">
    <property type="entry name" value="Amidase_Cbmase"/>
</dbReference>